<evidence type="ECO:0000256" key="1">
    <source>
        <dbReference type="ARBA" id="ARBA00005234"/>
    </source>
</evidence>
<feature type="non-terminal residue" evidence="6">
    <location>
        <position position="1"/>
    </location>
</feature>
<dbReference type="OrthoDB" id="1939479at2759"/>
<dbReference type="STRING" id="10195.A0A3M7P106"/>
<feature type="domain" description="Ubiquitin-like protease family profile" evidence="5">
    <location>
        <begin position="44"/>
        <end position="201"/>
    </location>
</feature>
<reference evidence="6 7" key="1">
    <citation type="journal article" date="2018" name="Sci. Rep.">
        <title>Genomic signatures of local adaptation to the degree of environmental predictability in rotifers.</title>
        <authorList>
            <person name="Franch-Gras L."/>
            <person name="Hahn C."/>
            <person name="Garcia-Roger E.M."/>
            <person name="Carmona M.J."/>
            <person name="Serra M."/>
            <person name="Gomez A."/>
        </authorList>
    </citation>
    <scope>NUCLEOTIDE SEQUENCE [LARGE SCALE GENOMIC DNA]</scope>
    <source>
        <strain evidence="6">HYR1</strain>
    </source>
</reference>
<dbReference type="SUPFAM" id="SSF54001">
    <property type="entry name" value="Cysteine proteinases"/>
    <property type="match status" value="1"/>
</dbReference>
<dbReference type="PANTHER" id="PTHR12606:SF136">
    <property type="entry name" value="ULP1 PROTEASE FAMILY PROTEIN"/>
    <property type="match status" value="1"/>
</dbReference>
<keyword evidence="4" id="KW-0788">Thiol protease</keyword>
<sequence>IQQNAIEFIPCRTQHQKLIQNNLWSPKITSVFEEDDVIVKKFGYEVDRKSLSDLISGSKINDLIVNFYIEMVCNSNPKVECSHIDSLIVSKILNGNLTRLSRYFEKNFKADFRLLFCPALILKDHWVLFVFDSSRKSITCYDSIFRTESEMIDKIRAPLTKYITSLSGSDSWTIVNDSLYPKQKGNDKDCGVFVCAYSKWLAHVKPFSFKQNDIPKIRKTMGSEVLKGQIEQFDCLEQ</sequence>
<dbReference type="GO" id="GO:0016929">
    <property type="term" value="F:deSUMOylase activity"/>
    <property type="evidence" value="ECO:0007669"/>
    <property type="project" value="TreeGrafter"/>
</dbReference>
<protein>
    <submittedName>
        <fullName evidence="6">Sentrin-specific protease</fullName>
    </submittedName>
</protein>
<comment type="similarity">
    <text evidence="1">Belongs to the peptidase C48 family.</text>
</comment>
<gene>
    <name evidence="6" type="ORF">BpHYR1_033593</name>
</gene>
<evidence type="ECO:0000313" key="6">
    <source>
        <dbReference type="EMBL" id="RMZ92852.1"/>
    </source>
</evidence>
<evidence type="ECO:0000256" key="3">
    <source>
        <dbReference type="ARBA" id="ARBA00022801"/>
    </source>
</evidence>
<name>A0A3M7P106_BRAPC</name>
<accession>A0A3M7P106</accession>
<dbReference type="Proteomes" id="UP000276133">
    <property type="component" value="Unassembled WGS sequence"/>
</dbReference>
<proteinExistence type="inferred from homology"/>
<dbReference type="GO" id="GO:0005634">
    <property type="term" value="C:nucleus"/>
    <property type="evidence" value="ECO:0007669"/>
    <property type="project" value="TreeGrafter"/>
</dbReference>
<keyword evidence="2 6" id="KW-0645">Protease</keyword>
<dbReference type="InterPro" id="IPR038765">
    <property type="entry name" value="Papain-like_cys_pep_sf"/>
</dbReference>
<keyword evidence="3" id="KW-0378">Hydrolase</keyword>
<dbReference type="EMBL" id="REGN01014260">
    <property type="protein sequence ID" value="RMZ92852.1"/>
    <property type="molecule type" value="Genomic_DNA"/>
</dbReference>
<dbReference type="PANTHER" id="PTHR12606">
    <property type="entry name" value="SENTRIN/SUMO-SPECIFIC PROTEASE"/>
    <property type="match status" value="1"/>
</dbReference>
<dbReference type="InterPro" id="IPR003653">
    <property type="entry name" value="Peptidase_C48_C"/>
</dbReference>
<evidence type="ECO:0000256" key="4">
    <source>
        <dbReference type="ARBA" id="ARBA00022807"/>
    </source>
</evidence>
<keyword evidence="7" id="KW-1185">Reference proteome</keyword>
<dbReference type="AlphaFoldDB" id="A0A3M7P106"/>
<dbReference type="PROSITE" id="PS50600">
    <property type="entry name" value="ULP_PROTEASE"/>
    <property type="match status" value="1"/>
</dbReference>
<evidence type="ECO:0000313" key="7">
    <source>
        <dbReference type="Proteomes" id="UP000276133"/>
    </source>
</evidence>
<evidence type="ECO:0000256" key="2">
    <source>
        <dbReference type="ARBA" id="ARBA00022670"/>
    </source>
</evidence>
<comment type="caution">
    <text evidence="6">The sequence shown here is derived from an EMBL/GenBank/DDBJ whole genome shotgun (WGS) entry which is preliminary data.</text>
</comment>
<dbReference type="Pfam" id="PF02902">
    <property type="entry name" value="Peptidase_C48"/>
    <property type="match status" value="1"/>
</dbReference>
<organism evidence="6 7">
    <name type="scientific">Brachionus plicatilis</name>
    <name type="common">Marine rotifer</name>
    <name type="synonym">Brachionus muelleri</name>
    <dbReference type="NCBI Taxonomy" id="10195"/>
    <lineage>
        <taxon>Eukaryota</taxon>
        <taxon>Metazoa</taxon>
        <taxon>Spiralia</taxon>
        <taxon>Gnathifera</taxon>
        <taxon>Rotifera</taxon>
        <taxon>Eurotatoria</taxon>
        <taxon>Monogononta</taxon>
        <taxon>Pseudotrocha</taxon>
        <taxon>Ploima</taxon>
        <taxon>Brachionidae</taxon>
        <taxon>Brachionus</taxon>
    </lineage>
</organism>
<dbReference type="GO" id="GO:0016926">
    <property type="term" value="P:protein desumoylation"/>
    <property type="evidence" value="ECO:0007669"/>
    <property type="project" value="TreeGrafter"/>
</dbReference>
<evidence type="ECO:0000259" key="5">
    <source>
        <dbReference type="PROSITE" id="PS50600"/>
    </source>
</evidence>
<dbReference type="GO" id="GO:0006508">
    <property type="term" value="P:proteolysis"/>
    <property type="evidence" value="ECO:0007669"/>
    <property type="project" value="UniProtKB-KW"/>
</dbReference>
<dbReference type="Gene3D" id="3.40.395.10">
    <property type="entry name" value="Adenoviral Proteinase, Chain A"/>
    <property type="match status" value="1"/>
</dbReference>